<accession>A0A850R072</accession>
<dbReference type="Proteomes" id="UP000533429">
    <property type="component" value="Unassembled WGS sequence"/>
</dbReference>
<dbReference type="AlphaFoldDB" id="A0A850R072"/>
<gene>
    <name evidence="2" type="ORF">HWA77_16395</name>
</gene>
<feature type="compositionally biased region" description="Basic and acidic residues" evidence="1">
    <location>
        <begin position="47"/>
        <end position="80"/>
    </location>
</feature>
<comment type="caution">
    <text evidence="2">The sequence shown here is derived from an EMBL/GenBank/DDBJ whole genome shotgun (WGS) entry which is preliminary data.</text>
</comment>
<feature type="non-terminal residue" evidence="2">
    <location>
        <position position="173"/>
    </location>
</feature>
<name>A0A850R072_PHODD</name>
<evidence type="ECO:0000256" key="1">
    <source>
        <dbReference type="SAM" id="MobiDB-lite"/>
    </source>
</evidence>
<evidence type="ECO:0000313" key="2">
    <source>
        <dbReference type="EMBL" id="NVP01795.1"/>
    </source>
</evidence>
<feature type="region of interest" description="Disordered" evidence="1">
    <location>
        <begin position="122"/>
        <end position="142"/>
    </location>
</feature>
<dbReference type="EMBL" id="JABXOR010001041">
    <property type="protein sequence ID" value="NVP01795.1"/>
    <property type="molecule type" value="Genomic_DNA"/>
</dbReference>
<reference evidence="2 3" key="1">
    <citation type="submission" date="2020-06" db="EMBL/GenBank/DDBJ databases">
        <title>Photobacterium damselae subsp. damselae comparative genomics.</title>
        <authorList>
            <person name="Osorio C.R."/>
        </authorList>
    </citation>
    <scope>NUCLEOTIDE SEQUENCE [LARGE SCALE GENOMIC DNA]</scope>
    <source>
        <strain evidence="2 3">TW250/03</strain>
    </source>
</reference>
<feature type="compositionally biased region" description="Basic and acidic residues" evidence="1">
    <location>
        <begin position="125"/>
        <end position="134"/>
    </location>
</feature>
<organism evidence="2 3">
    <name type="scientific">Photobacterium damselae subsp. damselae</name>
    <name type="common">Listonella damsela</name>
    <dbReference type="NCBI Taxonomy" id="85581"/>
    <lineage>
        <taxon>Bacteria</taxon>
        <taxon>Pseudomonadati</taxon>
        <taxon>Pseudomonadota</taxon>
        <taxon>Gammaproteobacteria</taxon>
        <taxon>Vibrionales</taxon>
        <taxon>Vibrionaceae</taxon>
        <taxon>Photobacterium</taxon>
    </lineage>
</organism>
<feature type="region of interest" description="Disordered" evidence="1">
    <location>
        <begin position="1"/>
        <end position="86"/>
    </location>
</feature>
<sequence>MAEKKKRGLFSWLGFGSEEKSEHSEQTTEINSVIEGQDESPKSQTSDAKDAEIAHNDDAKNDAADSAKDTVTEPVAKAEPEAEASISQLEAVEEQVELASINADAASDDAQIDAEIVSEQLQAKESAEHLRNEEPENNAELESPVIAIAEQEKPKSEGFFARLMRGLRKTKEN</sequence>
<evidence type="ECO:0000313" key="3">
    <source>
        <dbReference type="Proteomes" id="UP000533429"/>
    </source>
</evidence>
<protein>
    <submittedName>
        <fullName evidence="2">Signal recognition particle-docking protein FtsY</fullName>
    </submittedName>
</protein>
<proteinExistence type="predicted"/>
<feature type="compositionally biased region" description="Basic and acidic residues" evidence="1">
    <location>
        <begin position="17"/>
        <end position="26"/>
    </location>
</feature>